<dbReference type="RefSeq" id="XP_001885897.1">
    <property type="nucleotide sequence ID" value="XM_001885862.1"/>
</dbReference>
<dbReference type="EMBL" id="DS547124">
    <property type="protein sequence ID" value="EDR03441.1"/>
    <property type="molecule type" value="Genomic_DNA"/>
</dbReference>
<proteinExistence type="predicted"/>
<dbReference type="KEGG" id="lbc:LACBIDRAFT_307323"/>
<organism evidence="3">
    <name type="scientific">Laccaria bicolor (strain S238N-H82 / ATCC MYA-4686)</name>
    <name type="common">Bicoloured deceiver</name>
    <name type="synonym">Laccaria laccata var. bicolor</name>
    <dbReference type="NCBI Taxonomy" id="486041"/>
    <lineage>
        <taxon>Eukaryota</taxon>
        <taxon>Fungi</taxon>
        <taxon>Dikarya</taxon>
        <taxon>Basidiomycota</taxon>
        <taxon>Agaricomycotina</taxon>
        <taxon>Agaricomycetes</taxon>
        <taxon>Agaricomycetidae</taxon>
        <taxon>Agaricales</taxon>
        <taxon>Agaricineae</taxon>
        <taxon>Hydnangiaceae</taxon>
        <taxon>Laccaria</taxon>
    </lineage>
</organism>
<dbReference type="InParanoid" id="B0DPW3"/>
<evidence type="ECO:0000313" key="3">
    <source>
        <dbReference type="Proteomes" id="UP000001194"/>
    </source>
</evidence>
<feature type="domain" description="DNA replication complex GINS protein SLD5 C-terminal" evidence="1">
    <location>
        <begin position="36"/>
        <end position="88"/>
    </location>
</feature>
<evidence type="ECO:0000313" key="2">
    <source>
        <dbReference type="EMBL" id="EDR03441.1"/>
    </source>
</evidence>
<dbReference type="InterPro" id="IPR031633">
    <property type="entry name" value="SLD5_C"/>
</dbReference>
<dbReference type="OrthoDB" id="338231at2759"/>
<gene>
    <name evidence="2" type="ORF">LACBIDRAFT_307323</name>
</gene>
<sequence>MGSLLCLERGEISMYSMRSVLCAMNKPIITMFITEPDKSRPVFVHALTRCPRITLPDGATPDMEKGHISLTPYSVVEQLVARGEVKLI</sequence>
<keyword evidence="3" id="KW-1185">Reference proteome</keyword>
<dbReference type="Pfam" id="PF16922">
    <property type="entry name" value="SLD5_C"/>
    <property type="match status" value="1"/>
</dbReference>
<dbReference type="CDD" id="cd21692">
    <property type="entry name" value="GINS_B_Sld5"/>
    <property type="match status" value="1"/>
</dbReference>
<name>B0DPW3_LACBS</name>
<dbReference type="AlphaFoldDB" id="B0DPW3"/>
<accession>B0DPW3</accession>
<protein>
    <submittedName>
        <fullName evidence="2">Predicted protein</fullName>
    </submittedName>
</protein>
<reference evidence="2 3" key="1">
    <citation type="journal article" date="2008" name="Nature">
        <title>The genome of Laccaria bicolor provides insights into mycorrhizal symbiosis.</title>
        <authorList>
            <person name="Martin F."/>
            <person name="Aerts A."/>
            <person name="Ahren D."/>
            <person name="Brun A."/>
            <person name="Danchin E.G.J."/>
            <person name="Duchaussoy F."/>
            <person name="Gibon J."/>
            <person name="Kohler A."/>
            <person name="Lindquist E."/>
            <person name="Pereda V."/>
            <person name="Salamov A."/>
            <person name="Shapiro H.J."/>
            <person name="Wuyts J."/>
            <person name="Blaudez D."/>
            <person name="Buee M."/>
            <person name="Brokstein P."/>
            <person name="Canbaeck B."/>
            <person name="Cohen D."/>
            <person name="Courty P.E."/>
            <person name="Coutinho P.M."/>
            <person name="Delaruelle C."/>
            <person name="Detter J.C."/>
            <person name="Deveau A."/>
            <person name="DiFazio S."/>
            <person name="Duplessis S."/>
            <person name="Fraissinet-Tachet L."/>
            <person name="Lucic E."/>
            <person name="Frey-Klett P."/>
            <person name="Fourrey C."/>
            <person name="Feussner I."/>
            <person name="Gay G."/>
            <person name="Grimwood J."/>
            <person name="Hoegger P.J."/>
            <person name="Jain P."/>
            <person name="Kilaru S."/>
            <person name="Labbe J."/>
            <person name="Lin Y.C."/>
            <person name="Legue V."/>
            <person name="Le Tacon F."/>
            <person name="Marmeisse R."/>
            <person name="Melayah D."/>
            <person name="Montanini B."/>
            <person name="Muratet M."/>
            <person name="Nehls U."/>
            <person name="Niculita-Hirzel H."/>
            <person name="Oudot-Le Secq M.P."/>
            <person name="Peter M."/>
            <person name="Quesneville H."/>
            <person name="Rajashekar B."/>
            <person name="Reich M."/>
            <person name="Rouhier N."/>
            <person name="Schmutz J."/>
            <person name="Yin T."/>
            <person name="Chalot M."/>
            <person name="Henrissat B."/>
            <person name="Kuees U."/>
            <person name="Lucas S."/>
            <person name="Van de Peer Y."/>
            <person name="Podila G.K."/>
            <person name="Polle A."/>
            <person name="Pukkila P.J."/>
            <person name="Richardson P.M."/>
            <person name="Rouze P."/>
            <person name="Sanders I.R."/>
            <person name="Stajich J.E."/>
            <person name="Tunlid A."/>
            <person name="Tuskan G."/>
            <person name="Grigoriev I.V."/>
        </authorList>
    </citation>
    <scope>NUCLEOTIDE SEQUENCE [LARGE SCALE GENOMIC DNA]</scope>
    <source>
        <strain evidence="3">S238N-H82 / ATCC MYA-4686</strain>
    </source>
</reference>
<evidence type="ECO:0000259" key="1">
    <source>
        <dbReference type="Pfam" id="PF16922"/>
    </source>
</evidence>
<dbReference type="Gene3D" id="3.40.5.60">
    <property type="match status" value="1"/>
</dbReference>
<dbReference type="GeneID" id="6081612"/>
<dbReference type="Proteomes" id="UP000001194">
    <property type="component" value="Unassembled WGS sequence"/>
</dbReference>
<dbReference type="SUPFAM" id="SSF160059">
    <property type="entry name" value="PriA/YqbF domain"/>
    <property type="match status" value="1"/>
</dbReference>
<dbReference type="HOGENOM" id="CLU_2469482_0_0_1"/>